<dbReference type="InterPro" id="IPR007410">
    <property type="entry name" value="LpqE-like"/>
</dbReference>
<sequence>MHRTIVAALALVALSACQPQRADKPLVKDAQVRLAAVPGGPAGAYFTLEGGAKDDRLVRIDSAVVNKIELHESVMNGGVMTMRPITQVPVPAGKTVEFAPGGSHAMLFGVDPRITAGTGVPMLFTFASGTRIEVEAKSVAAGDDMGGMRH</sequence>
<proteinExistence type="predicted"/>
<dbReference type="InterPro" id="IPR036182">
    <property type="entry name" value="PCuAC_sf"/>
</dbReference>
<dbReference type="OrthoDB" id="9796962at2"/>
<reference evidence="2" key="1">
    <citation type="submission" date="2017-02" db="EMBL/GenBank/DDBJ databases">
        <authorList>
            <person name="Varghese N."/>
            <person name="Submissions S."/>
        </authorList>
    </citation>
    <scope>NUCLEOTIDE SEQUENCE [LARGE SCALE GENOMIC DNA]</scope>
    <source>
        <strain evidence="2">UM2</strain>
    </source>
</reference>
<dbReference type="SUPFAM" id="SSF110087">
    <property type="entry name" value="DR1885-like metal-binding protein"/>
    <property type="match status" value="1"/>
</dbReference>
<dbReference type="Gene3D" id="2.60.40.1890">
    <property type="entry name" value="PCu(A)C copper chaperone"/>
    <property type="match status" value="1"/>
</dbReference>
<dbReference type="Pfam" id="PF04314">
    <property type="entry name" value="PCuAC"/>
    <property type="match status" value="1"/>
</dbReference>
<evidence type="ECO:0008006" key="3">
    <source>
        <dbReference type="Google" id="ProtNLM"/>
    </source>
</evidence>
<protein>
    <recommendedName>
        <fullName evidence="3">Copper chaperone PCu(A)C</fullName>
    </recommendedName>
</protein>
<dbReference type="PROSITE" id="PS51257">
    <property type="entry name" value="PROKAR_LIPOPROTEIN"/>
    <property type="match status" value="1"/>
</dbReference>
<dbReference type="RefSeq" id="WP_079647914.1">
    <property type="nucleotide sequence ID" value="NZ_FUYM01000003.1"/>
</dbReference>
<dbReference type="PANTHER" id="PTHR36302:SF1">
    <property type="entry name" value="COPPER CHAPERONE PCU(A)C"/>
    <property type="match status" value="1"/>
</dbReference>
<dbReference type="PANTHER" id="PTHR36302">
    <property type="entry name" value="BLR7088 PROTEIN"/>
    <property type="match status" value="1"/>
</dbReference>
<dbReference type="EMBL" id="FUYM01000003">
    <property type="protein sequence ID" value="SKB52374.1"/>
    <property type="molecule type" value="Genomic_DNA"/>
</dbReference>
<dbReference type="InterPro" id="IPR058248">
    <property type="entry name" value="Lxx211020-like"/>
</dbReference>
<gene>
    <name evidence="1" type="ORF">SAMN06295920_103405</name>
</gene>
<dbReference type="Proteomes" id="UP000189818">
    <property type="component" value="Unassembled WGS sequence"/>
</dbReference>
<dbReference type="AlphaFoldDB" id="A0A1T5BYX2"/>
<organism evidence="1 2">
    <name type="scientific">Rhizorhabdus histidinilytica</name>
    <dbReference type="NCBI Taxonomy" id="439228"/>
    <lineage>
        <taxon>Bacteria</taxon>
        <taxon>Pseudomonadati</taxon>
        <taxon>Pseudomonadota</taxon>
        <taxon>Alphaproteobacteria</taxon>
        <taxon>Sphingomonadales</taxon>
        <taxon>Sphingomonadaceae</taxon>
        <taxon>Rhizorhabdus</taxon>
    </lineage>
</organism>
<accession>A0A1T5BYX2</accession>
<evidence type="ECO:0000313" key="2">
    <source>
        <dbReference type="Proteomes" id="UP000189818"/>
    </source>
</evidence>
<evidence type="ECO:0000313" key="1">
    <source>
        <dbReference type="EMBL" id="SKB52374.1"/>
    </source>
</evidence>
<dbReference type="STRING" id="439228.SAMN06295920_103405"/>
<keyword evidence="2" id="KW-1185">Reference proteome</keyword>
<name>A0A1T5BYX2_9SPHN</name>